<dbReference type="InterPro" id="IPR036028">
    <property type="entry name" value="SH3-like_dom_sf"/>
</dbReference>
<evidence type="ECO:0000256" key="1">
    <source>
        <dbReference type="ARBA" id="ARBA00004496"/>
    </source>
</evidence>
<reference evidence="15" key="1">
    <citation type="journal article" date="2014" name="Science">
        <title>Nonhuman genetics. Genomic basis for the convergent evolution of electric organs.</title>
        <authorList>
            <person name="Gallant J.R."/>
            <person name="Traeger L.L."/>
            <person name="Volkening J.D."/>
            <person name="Moffett H."/>
            <person name="Chen P.H."/>
            <person name="Novina C.D."/>
            <person name="Phillips G.N.Jr."/>
            <person name="Anand R."/>
            <person name="Wells G.B."/>
            <person name="Pinch M."/>
            <person name="Guth R."/>
            <person name="Unguez G.A."/>
            <person name="Albert J.S."/>
            <person name="Zakon H.H."/>
            <person name="Samanta M.P."/>
            <person name="Sussman M.R."/>
        </authorList>
    </citation>
    <scope>NUCLEOTIDE SEQUENCE [LARGE SCALE GENOMIC DNA]</scope>
</reference>
<dbReference type="InterPro" id="IPR038508">
    <property type="entry name" value="ArfGAP_dom_sf"/>
</dbReference>
<evidence type="ECO:0000256" key="9">
    <source>
        <dbReference type="PROSITE-ProRule" id="PRU00192"/>
    </source>
</evidence>
<dbReference type="InterPro" id="IPR001452">
    <property type="entry name" value="SH3_domain"/>
</dbReference>
<keyword evidence="15" id="KW-1185">Reference proteome</keyword>
<dbReference type="InterPro" id="IPR011993">
    <property type="entry name" value="PH-like_dom_sf"/>
</dbReference>
<dbReference type="Pfam" id="PF12796">
    <property type="entry name" value="Ank_2"/>
    <property type="match status" value="1"/>
</dbReference>
<evidence type="ECO:0000256" key="2">
    <source>
        <dbReference type="ARBA" id="ARBA00022443"/>
    </source>
</evidence>
<evidence type="ECO:0000256" key="4">
    <source>
        <dbReference type="ARBA" id="ARBA00022723"/>
    </source>
</evidence>
<dbReference type="PROSITE" id="PS50115">
    <property type="entry name" value="ARFGAP"/>
    <property type="match status" value="1"/>
</dbReference>
<keyword evidence="6" id="KW-0862">Zinc</keyword>
<dbReference type="Pfam" id="PF01412">
    <property type="entry name" value="ArfGap"/>
    <property type="match status" value="1"/>
</dbReference>
<keyword evidence="2 9" id="KW-0728">SH3 domain</keyword>
<dbReference type="InterPro" id="IPR036770">
    <property type="entry name" value="Ankyrin_rpt-contain_sf"/>
</dbReference>
<dbReference type="PROSITE" id="PS50088">
    <property type="entry name" value="ANK_REPEAT"/>
    <property type="match status" value="2"/>
</dbReference>
<dbReference type="Pfam" id="PF00169">
    <property type="entry name" value="PH"/>
    <property type="match status" value="1"/>
</dbReference>
<protein>
    <recommendedName>
        <fullName evidence="16">ArfGAP with SH3 domain, ankyrin repeat and PH domain 2b</fullName>
    </recommendedName>
</protein>
<accession>A0A4W4F861</accession>
<evidence type="ECO:0000259" key="12">
    <source>
        <dbReference type="PROSITE" id="PS50003"/>
    </source>
</evidence>
<evidence type="ECO:0000313" key="15">
    <source>
        <dbReference type="Proteomes" id="UP000314983"/>
    </source>
</evidence>
<dbReference type="SUPFAM" id="SSF57863">
    <property type="entry name" value="ArfGap/RecO-like zinc finger"/>
    <property type="match status" value="1"/>
</dbReference>
<dbReference type="SMART" id="SM00233">
    <property type="entry name" value="PH"/>
    <property type="match status" value="1"/>
</dbReference>
<dbReference type="GO" id="GO:0016020">
    <property type="term" value="C:membrane"/>
    <property type="evidence" value="ECO:0007669"/>
    <property type="project" value="UniProtKB-SubCell"/>
</dbReference>
<dbReference type="PANTHER" id="PTHR45854:SF4">
    <property type="entry name" value="ARF-GAP WITH SH3 DOMAIN, ANK REPEAT AND PH DOMAIN-CONTAINING PROTEIN 2"/>
    <property type="match status" value="1"/>
</dbReference>
<evidence type="ECO:0000259" key="13">
    <source>
        <dbReference type="PROSITE" id="PS50115"/>
    </source>
</evidence>
<dbReference type="PROSITE" id="PS50002">
    <property type="entry name" value="SH3"/>
    <property type="match status" value="1"/>
</dbReference>
<dbReference type="Pfam" id="PF14604">
    <property type="entry name" value="SH3_9"/>
    <property type="match status" value="1"/>
</dbReference>
<dbReference type="InterPro" id="IPR037844">
    <property type="entry name" value="PH_ASAP"/>
</dbReference>
<dbReference type="SMART" id="SM00105">
    <property type="entry name" value="ArfGap"/>
    <property type="match status" value="1"/>
</dbReference>
<dbReference type="GO" id="GO:0005737">
    <property type="term" value="C:cytoplasm"/>
    <property type="evidence" value="ECO:0007669"/>
    <property type="project" value="UniProtKB-SubCell"/>
</dbReference>
<keyword evidence="7 8" id="KW-0040">ANK repeat</keyword>
<dbReference type="AlphaFoldDB" id="A0A4W4F861"/>
<dbReference type="GO" id="GO:0008270">
    <property type="term" value="F:zinc ion binding"/>
    <property type="evidence" value="ECO:0007669"/>
    <property type="project" value="UniProtKB-KW"/>
</dbReference>
<evidence type="ECO:0000256" key="8">
    <source>
        <dbReference type="PROSITE-ProRule" id="PRU00023"/>
    </source>
</evidence>
<evidence type="ECO:0000256" key="5">
    <source>
        <dbReference type="ARBA" id="ARBA00022737"/>
    </source>
</evidence>
<dbReference type="InterPro" id="IPR004148">
    <property type="entry name" value="BAR_dom"/>
</dbReference>
<keyword evidence="10" id="KW-0863">Zinc-finger</keyword>
<dbReference type="PANTHER" id="PTHR45854">
    <property type="entry name" value="ASAP FAMILY MEMBER"/>
    <property type="match status" value="1"/>
</dbReference>
<feature type="domain" description="Arf-GAP" evidence="13">
    <location>
        <begin position="383"/>
        <end position="505"/>
    </location>
</feature>
<dbReference type="SMART" id="SM00248">
    <property type="entry name" value="ANK"/>
    <property type="match status" value="2"/>
</dbReference>
<dbReference type="GO" id="GO:0005096">
    <property type="term" value="F:GTPase activator activity"/>
    <property type="evidence" value="ECO:0007669"/>
    <property type="project" value="UniProtKB-KW"/>
</dbReference>
<gene>
    <name evidence="14" type="primary">asap2b</name>
</gene>
<evidence type="ECO:0000256" key="10">
    <source>
        <dbReference type="PROSITE-ProRule" id="PRU00288"/>
    </source>
</evidence>
<feature type="repeat" description="ANK" evidence="8">
    <location>
        <begin position="582"/>
        <end position="614"/>
    </location>
</feature>
<sequence length="717" mass="81165">MNKAAVSVGALTESSMVVRPRLHMNEQRANFCKLQTHVENKEQYIQTLEKFDESCVYKDDPDVCTAFLKFSVFTKELTALFKNLVSLSFPVSLWFACSSSYHCTIYSPFLSLGAVGSRVSKIEKEKREHAKQHGMIRTEISGGEIAEEMEKERRIFQFQMCEYLIKVNEIKIKKGVDLLQNLIKYFHAQCNFFQDGVKIVECLKPAMEKLSTELTVIKQTQDGERKQLTQLRDIIKSSLQTEHKEDSQAKQNTGYSLHQLQGNKAFGTERSGMLSKRSEGLRKVWQKRKCSVKNGLLTISHGTANAPPAKLNLLTCQVKCNPEEKKSFDLISHDRTYHFQAEDEAECQIWVSVLQNSKEEALNNAFKGEQDEGENNIVQELTKAIVGEVKRMSGNDVCCDCGAPNPTWLSTNLGVLICIECSGIHREMGVHYSRIQSLTLDVLGTSELLLARNVGNAGFNDIMEVNLSGEGISKPSPSSDMQSRKDFIIAKYTEKRFAQRRRVDGTARLRGLYEAVKNRDIFSLLQVYADGVDLTETYPMPNEHEPGETALHLAVRVVDRNSLHIVDFLVQNSGNLDKQTVKGSTALHYCCLTGNSECLKLLLRSKASVIIRKNHTHLTQAQTGKFNVHVHVEYEWCLHNEDLDESDDEMEDKVSKPKRVKAIYKCVADNPDELTFSEGEVIIVDGEEDKEWWVGHMEGDPTRRGVFPVSFVHFITD</sequence>
<dbReference type="InterPro" id="IPR037278">
    <property type="entry name" value="ARFGAP/RecO"/>
</dbReference>
<dbReference type="InterPro" id="IPR002110">
    <property type="entry name" value="Ankyrin_rpt"/>
</dbReference>
<dbReference type="CDD" id="cd13251">
    <property type="entry name" value="PH_ASAP"/>
    <property type="match status" value="1"/>
</dbReference>
<dbReference type="Ensembl" id="ENSEEET00000021069.2">
    <property type="protein sequence ID" value="ENSEEEP00000020836.2"/>
    <property type="gene ID" value="ENSEEEG00000009834.2"/>
</dbReference>
<feature type="domain" description="SH3" evidence="11">
    <location>
        <begin position="655"/>
        <end position="717"/>
    </location>
</feature>
<feature type="domain" description="PH" evidence="12">
    <location>
        <begin position="267"/>
        <end position="359"/>
    </location>
</feature>
<dbReference type="Gene3D" id="2.30.29.30">
    <property type="entry name" value="Pleckstrin-homology domain (PH domain)/Phosphotyrosine-binding domain (PTB)"/>
    <property type="match status" value="1"/>
</dbReference>
<reference evidence="14" key="3">
    <citation type="submission" date="2020-05" db="EMBL/GenBank/DDBJ databases">
        <title>Electrophorus electricus (electric eel) genome, fEleEle1, primary haplotype.</title>
        <authorList>
            <person name="Myers G."/>
            <person name="Meyer A."/>
            <person name="Fedrigo O."/>
            <person name="Formenti G."/>
            <person name="Rhie A."/>
            <person name="Tracey A."/>
            <person name="Sims Y."/>
            <person name="Jarvis E.D."/>
        </authorList>
    </citation>
    <scope>NUCLEOTIDE SEQUENCE [LARGE SCALE GENOMIC DNA]</scope>
</reference>
<dbReference type="Gene3D" id="2.30.30.40">
    <property type="entry name" value="SH3 Domains"/>
    <property type="match status" value="1"/>
</dbReference>
<dbReference type="SUPFAM" id="SSF48403">
    <property type="entry name" value="Ankyrin repeat"/>
    <property type="match status" value="1"/>
</dbReference>
<dbReference type="Proteomes" id="UP000314983">
    <property type="component" value="Chromosome 3"/>
</dbReference>
<comment type="subcellular location">
    <subcellularLocation>
        <location evidence="1">Cytoplasm</location>
    </subcellularLocation>
</comment>
<dbReference type="Gene3D" id="1.20.1270.60">
    <property type="entry name" value="Arfaptin homology (AH) domain/BAR domain"/>
    <property type="match status" value="2"/>
</dbReference>
<dbReference type="InterPro" id="IPR001849">
    <property type="entry name" value="PH_domain"/>
</dbReference>
<dbReference type="PROSITE" id="PS50003">
    <property type="entry name" value="PH_DOMAIN"/>
    <property type="match status" value="1"/>
</dbReference>
<dbReference type="Gene3D" id="1.25.40.950">
    <property type="match status" value="1"/>
</dbReference>
<keyword evidence="5" id="KW-0677">Repeat</keyword>
<dbReference type="SMART" id="SM00326">
    <property type="entry name" value="SH3"/>
    <property type="match status" value="1"/>
</dbReference>
<dbReference type="SUPFAM" id="SSF103657">
    <property type="entry name" value="BAR/IMD domain-like"/>
    <property type="match status" value="1"/>
</dbReference>
<evidence type="ECO:0000256" key="6">
    <source>
        <dbReference type="ARBA" id="ARBA00022833"/>
    </source>
</evidence>
<name>A0A4W4F861_ELEEL</name>
<feature type="repeat" description="ANK" evidence="8">
    <location>
        <begin position="546"/>
        <end position="581"/>
    </location>
</feature>
<dbReference type="Pfam" id="PF16746">
    <property type="entry name" value="BAR_3"/>
    <property type="match status" value="1"/>
</dbReference>
<proteinExistence type="predicted"/>
<organism evidence="14 15">
    <name type="scientific">Electrophorus electricus</name>
    <name type="common">Electric eel</name>
    <name type="synonym">Gymnotus electricus</name>
    <dbReference type="NCBI Taxonomy" id="8005"/>
    <lineage>
        <taxon>Eukaryota</taxon>
        <taxon>Metazoa</taxon>
        <taxon>Chordata</taxon>
        <taxon>Craniata</taxon>
        <taxon>Vertebrata</taxon>
        <taxon>Euteleostomi</taxon>
        <taxon>Actinopterygii</taxon>
        <taxon>Neopterygii</taxon>
        <taxon>Teleostei</taxon>
        <taxon>Ostariophysi</taxon>
        <taxon>Gymnotiformes</taxon>
        <taxon>Gymnotoidei</taxon>
        <taxon>Gymnotidae</taxon>
        <taxon>Electrophorus</taxon>
    </lineage>
</organism>
<reference evidence="14" key="4">
    <citation type="submission" date="2025-08" db="UniProtKB">
        <authorList>
            <consortium name="Ensembl"/>
        </authorList>
    </citation>
    <scope>IDENTIFICATION</scope>
</reference>
<evidence type="ECO:0000256" key="7">
    <source>
        <dbReference type="ARBA" id="ARBA00023043"/>
    </source>
</evidence>
<dbReference type="InterPro" id="IPR027267">
    <property type="entry name" value="AH/BAR_dom_sf"/>
</dbReference>
<dbReference type="SUPFAM" id="SSF50044">
    <property type="entry name" value="SH3-domain"/>
    <property type="match status" value="1"/>
</dbReference>
<keyword evidence="4" id="KW-0479">Metal-binding</keyword>
<dbReference type="PRINTS" id="PR00405">
    <property type="entry name" value="REVINTRACTNG"/>
</dbReference>
<dbReference type="InterPro" id="IPR001164">
    <property type="entry name" value="ArfGAP_dom"/>
</dbReference>
<dbReference type="InterPro" id="IPR043593">
    <property type="entry name" value="ASAP"/>
</dbReference>
<dbReference type="PROSITE" id="PS50297">
    <property type="entry name" value="ANK_REP_REGION"/>
    <property type="match status" value="1"/>
</dbReference>
<dbReference type="SUPFAM" id="SSF50729">
    <property type="entry name" value="PH domain-like"/>
    <property type="match status" value="1"/>
</dbReference>
<evidence type="ECO:0008006" key="16">
    <source>
        <dbReference type="Google" id="ProtNLM"/>
    </source>
</evidence>
<dbReference type="GeneTree" id="ENSGT00940000155623"/>
<dbReference type="Gene3D" id="1.10.220.150">
    <property type="entry name" value="Arf GTPase activating protein"/>
    <property type="match status" value="1"/>
</dbReference>
<evidence type="ECO:0000313" key="14">
    <source>
        <dbReference type="Ensembl" id="ENSEEEP00000020836.2"/>
    </source>
</evidence>
<keyword evidence="3" id="KW-0963">Cytoplasm</keyword>
<reference evidence="14" key="5">
    <citation type="submission" date="2025-09" db="UniProtKB">
        <authorList>
            <consortium name="Ensembl"/>
        </authorList>
    </citation>
    <scope>IDENTIFICATION</scope>
</reference>
<reference evidence="15" key="2">
    <citation type="journal article" date="2017" name="Sci. Adv.">
        <title>A tail of two voltages: Proteomic comparison of the three electric organs of the electric eel.</title>
        <authorList>
            <person name="Traeger L.L."/>
            <person name="Sabat G."/>
            <person name="Barrett-Wilt G.A."/>
            <person name="Wells G.B."/>
            <person name="Sussman M.R."/>
        </authorList>
    </citation>
    <scope>NUCLEOTIDE SEQUENCE [LARGE SCALE GENOMIC DNA]</scope>
</reference>
<evidence type="ECO:0000259" key="11">
    <source>
        <dbReference type="PROSITE" id="PS50002"/>
    </source>
</evidence>
<evidence type="ECO:0000256" key="3">
    <source>
        <dbReference type="ARBA" id="ARBA00022490"/>
    </source>
</evidence>